<comment type="caution">
    <text evidence="2">The sequence shown here is derived from an EMBL/GenBank/DDBJ whole genome shotgun (WGS) entry which is preliminary data.</text>
</comment>
<evidence type="ECO:0000313" key="2">
    <source>
        <dbReference type="EMBL" id="MEX5729943.1"/>
    </source>
</evidence>
<evidence type="ECO:0000256" key="1">
    <source>
        <dbReference type="SAM" id="MobiDB-lite"/>
    </source>
</evidence>
<dbReference type="Proteomes" id="UP001560019">
    <property type="component" value="Unassembled WGS sequence"/>
</dbReference>
<dbReference type="EMBL" id="JBEHHI010000003">
    <property type="protein sequence ID" value="MEX5729943.1"/>
    <property type="molecule type" value="Genomic_DNA"/>
</dbReference>
<name>A0ABV3Y057_9RHOB</name>
<protein>
    <submittedName>
        <fullName evidence="2">Uncharacterized protein</fullName>
    </submittedName>
</protein>
<gene>
    <name evidence="2" type="ORF">Ga0609869_003296</name>
</gene>
<evidence type="ECO:0000313" key="3">
    <source>
        <dbReference type="Proteomes" id="UP001560019"/>
    </source>
</evidence>
<feature type="region of interest" description="Disordered" evidence="1">
    <location>
        <begin position="1"/>
        <end position="41"/>
    </location>
</feature>
<sequence length="68" mass="7456">MLTPYETRMPRTVRRPDTGGPALRRGMYRCPHQSGRDRQAPDCPATWCDAPWSSGQTLCPAVDPGAVG</sequence>
<accession>A0ABV3Y057</accession>
<keyword evidence="3" id="KW-1185">Reference proteome</keyword>
<organism evidence="2 3">
    <name type="scientific">Rhodovulum iodosum</name>
    <dbReference type="NCBI Taxonomy" id="68291"/>
    <lineage>
        <taxon>Bacteria</taxon>
        <taxon>Pseudomonadati</taxon>
        <taxon>Pseudomonadota</taxon>
        <taxon>Alphaproteobacteria</taxon>
        <taxon>Rhodobacterales</taxon>
        <taxon>Paracoccaceae</taxon>
        <taxon>Rhodovulum</taxon>
    </lineage>
</organism>
<proteinExistence type="predicted"/>
<reference evidence="2 3" key="1">
    <citation type="submission" date="2024-06" db="EMBL/GenBank/DDBJ databases">
        <title>Genome of Rhodovulum iodosum, a marine photoferrotroph.</title>
        <authorList>
            <person name="Bianchini G."/>
            <person name="Nikeleit V."/>
            <person name="Kappler A."/>
            <person name="Bryce C."/>
            <person name="Sanchez-Baracaldo P."/>
        </authorList>
    </citation>
    <scope>NUCLEOTIDE SEQUENCE [LARGE SCALE GENOMIC DNA]</scope>
    <source>
        <strain evidence="2 3">UT/N1</strain>
    </source>
</reference>